<dbReference type="PANTHER" id="PTHR30417">
    <property type="entry name" value="N-ACETYLMURAMOYL-L-ALANINE AMIDASE AMID"/>
    <property type="match status" value="1"/>
</dbReference>
<evidence type="ECO:0000256" key="3">
    <source>
        <dbReference type="ARBA" id="ARBA00022801"/>
    </source>
</evidence>
<feature type="region of interest" description="Disordered" evidence="5">
    <location>
        <begin position="1"/>
        <end position="27"/>
    </location>
</feature>
<dbReference type="Gene3D" id="3.40.80.10">
    <property type="entry name" value="Peptidoglycan recognition protein-like"/>
    <property type="match status" value="1"/>
</dbReference>
<dbReference type="GO" id="GO:0019867">
    <property type="term" value="C:outer membrane"/>
    <property type="evidence" value="ECO:0007669"/>
    <property type="project" value="TreeGrafter"/>
</dbReference>
<dbReference type="InterPro" id="IPR002502">
    <property type="entry name" value="Amidase_domain"/>
</dbReference>
<evidence type="ECO:0000256" key="2">
    <source>
        <dbReference type="ARBA" id="ARBA00011901"/>
    </source>
</evidence>
<dbReference type="CDD" id="cd06583">
    <property type="entry name" value="PGRP"/>
    <property type="match status" value="1"/>
</dbReference>
<dbReference type="Proteomes" id="UP000436822">
    <property type="component" value="Unassembled WGS sequence"/>
</dbReference>
<dbReference type="PANTHER" id="PTHR30417:SF1">
    <property type="entry name" value="N-ACETYLMURAMOYL-L-ALANINE AMIDASE AMID"/>
    <property type="match status" value="1"/>
</dbReference>
<evidence type="ECO:0000256" key="4">
    <source>
        <dbReference type="ARBA" id="ARBA00023316"/>
    </source>
</evidence>
<dbReference type="GO" id="GO:0008745">
    <property type="term" value="F:N-acetylmuramoyl-L-alanine amidase activity"/>
    <property type="evidence" value="ECO:0007669"/>
    <property type="project" value="UniProtKB-EC"/>
</dbReference>
<sequence length="246" mass="26863">MRLEPFGLPPSGAQLTPAWHPSPNHGERKGCSRPDLVVLHYTAMECGHAAIRTLCNPETQVSAHYLIHADGAVCQLVEEQRRAWHAGAGSWGGVADVNSRSIGIELDNTGFTPFAAAQMDALEELLSDILGRWDIPAQNVIAHSDLAPGRKIDPGPRFDWQRLAHGGLSIWPSPNCAEIAPDPARFLSDLSTFGYQTDLETEIILDAFRLRFRPAARVRALEIADMKLAAALASTFPHRTSYTALV</sequence>
<organism evidence="7 8">
    <name type="scientific">Litoreibacter roseus</name>
    <dbReference type="NCBI Taxonomy" id="2601869"/>
    <lineage>
        <taxon>Bacteria</taxon>
        <taxon>Pseudomonadati</taxon>
        <taxon>Pseudomonadota</taxon>
        <taxon>Alphaproteobacteria</taxon>
        <taxon>Rhodobacterales</taxon>
        <taxon>Roseobacteraceae</taxon>
        <taxon>Litoreibacter</taxon>
    </lineage>
</organism>
<accession>A0A6N6JHL6</accession>
<keyword evidence="8" id="KW-1185">Reference proteome</keyword>
<dbReference type="Pfam" id="PF01510">
    <property type="entry name" value="Amidase_2"/>
    <property type="match status" value="1"/>
</dbReference>
<dbReference type="AlphaFoldDB" id="A0A6N6JHL6"/>
<comment type="catalytic activity">
    <reaction evidence="1">
        <text>Hydrolyzes the link between N-acetylmuramoyl residues and L-amino acid residues in certain cell-wall glycopeptides.</text>
        <dbReference type="EC" id="3.5.1.28"/>
    </reaction>
</comment>
<dbReference type="InterPro" id="IPR036505">
    <property type="entry name" value="Amidase/PGRP_sf"/>
</dbReference>
<dbReference type="GO" id="GO:0009253">
    <property type="term" value="P:peptidoglycan catabolic process"/>
    <property type="evidence" value="ECO:0007669"/>
    <property type="project" value="InterPro"/>
</dbReference>
<comment type="caution">
    <text evidence="7">The sequence shown here is derived from an EMBL/GenBank/DDBJ whole genome shotgun (WGS) entry which is preliminary data.</text>
</comment>
<dbReference type="InterPro" id="IPR051206">
    <property type="entry name" value="NAMLAA_amidase_2"/>
</dbReference>
<dbReference type="GO" id="GO:0071555">
    <property type="term" value="P:cell wall organization"/>
    <property type="evidence" value="ECO:0007669"/>
    <property type="project" value="UniProtKB-KW"/>
</dbReference>
<evidence type="ECO:0000313" key="8">
    <source>
        <dbReference type="Proteomes" id="UP000436822"/>
    </source>
</evidence>
<dbReference type="SUPFAM" id="SSF55846">
    <property type="entry name" value="N-acetylmuramoyl-L-alanine amidase-like"/>
    <property type="match status" value="1"/>
</dbReference>
<keyword evidence="4" id="KW-0961">Cell wall biogenesis/degradation</keyword>
<evidence type="ECO:0000256" key="5">
    <source>
        <dbReference type="SAM" id="MobiDB-lite"/>
    </source>
</evidence>
<protein>
    <recommendedName>
        <fullName evidence="2">N-acetylmuramoyl-L-alanine amidase</fullName>
        <ecNumber evidence="2">3.5.1.28</ecNumber>
    </recommendedName>
</protein>
<dbReference type="GO" id="GO:0009254">
    <property type="term" value="P:peptidoglycan turnover"/>
    <property type="evidence" value="ECO:0007669"/>
    <property type="project" value="TreeGrafter"/>
</dbReference>
<evidence type="ECO:0000256" key="1">
    <source>
        <dbReference type="ARBA" id="ARBA00001561"/>
    </source>
</evidence>
<name>A0A6N6JHL6_9RHOB</name>
<dbReference type="SMART" id="SM00644">
    <property type="entry name" value="Ami_2"/>
    <property type="match status" value="1"/>
</dbReference>
<feature type="domain" description="N-acetylmuramoyl-L-alanine amidase" evidence="6">
    <location>
        <begin position="20"/>
        <end position="155"/>
    </location>
</feature>
<reference evidence="7 8" key="1">
    <citation type="submission" date="2019-12" db="EMBL/GenBank/DDBJ databases">
        <title>Litoreibacter badius sp. nov., a novel bacteriochlorophyll a-containing bacterium in the genus Litoreibacter.</title>
        <authorList>
            <person name="Kanamuro M."/>
            <person name="Takabe Y."/>
            <person name="Mori K."/>
            <person name="Takaichi S."/>
            <person name="Hanada S."/>
        </authorList>
    </citation>
    <scope>NUCLEOTIDE SEQUENCE [LARGE SCALE GENOMIC DNA]</scope>
    <source>
        <strain evidence="7 8">K6</strain>
    </source>
</reference>
<evidence type="ECO:0000259" key="6">
    <source>
        <dbReference type="SMART" id="SM00644"/>
    </source>
</evidence>
<evidence type="ECO:0000313" key="7">
    <source>
        <dbReference type="EMBL" id="GFE65615.1"/>
    </source>
</evidence>
<dbReference type="EMBL" id="BLJE01000002">
    <property type="protein sequence ID" value="GFE65615.1"/>
    <property type="molecule type" value="Genomic_DNA"/>
</dbReference>
<gene>
    <name evidence="7" type="primary">ampD</name>
    <name evidence="7" type="ORF">KIN_26890</name>
</gene>
<dbReference type="EC" id="3.5.1.28" evidence="2"/>
<proteinExistence type="predicted"/>
<keyword evidence="3" id="KW-0378">Hydrolase</keyword>